<gene>
    <name evidence="1" type="ORF">K3F53_18975</name>
</gene>
<dbReference type="Proteomes" id="UP000826616">
    <property type="component" value="Plasmid pAT1"/>
</dbReference>
<sequence>MKLVYVSRLMKASEVREACENVKQMPDVYFVETSEQKEKAARSAGNTLTA</sequence>
<geneLocation type="plasmid" evidence="1 2">
    <name>pAT1</name>
</geneLocation>
<proteinExistence type="predicted"/>
<evidence type="ECO:0000313" key="2">
    <source>
        <dbReference type="Proteomes" id="UP000826616"/>
    </source>
</evidence>
<keyword evidence="2" id="KW-1185">Reference proteome</keyword>
<organism evidence="1 2">
    <name type="scientific">Aneurinibacillus thermoaerophilus</name>
    <dbReference type="NCBI Taxonomy" id="143495"/>
    <lineage>
        <taxon>Bacteria</taxon>
        <taxon>Bacillati</taxon>
        <taxon>Bacillota</taxon>
        <taxon>Bacilli</taxon>
        <taxon>Bacillales</taxon>
        <taxon>Paenibacillaceae</taxon>
        <taxon>Aneurinibacillus group</taxon>
        <taxon>Aneurinibacillus</taxon>
    </lineage>
</organism>
<keyword evidence="1" id="KW-0614">Plasmid</keyword>
<reference evidence="1 2" key="1">
    <citation type="submission" date="2021-08" db="EMBL/GenBank/DDBJ databases">
        <title>Complete genome sequence of the strain Aneurinibacillus thermoaerophilus CCM 8960.</title>
        <authorList>
            <person name="Musilova J."/>
            <person name="Kourilova X."/>
            <person name="Pernicova I."/>
            <person name="Bezdicek M."/>
            <person name="Lengerova M."/>
            <person name="Obruca S."/>
            <person name="Sedlar K."/>
        </authorList>
    </citation>
    <scope>NUCLEOTIDE SEQUENCE [LARGE SCALE GENOMIC DNA]</scope>
    <source>
        <strain evidence="1 2">CCM 8960</strain>
        <plasmid evidence="1 2">pAT1</plasmid>
    </source>
</reference>
<dbReference type="GeneID" id="97143465"/>
<evidence type="ECO:0000313" key="1">
    <source>
        <dbReference type="EMBL" id="QYY44729.1"/>
    </source>
</evidence>
<dbReference type="EMBL" id="CP080765">
    <property type="protein sequence ID" value="QYY44729.1"/>
    <property type="molecule type" value="Genomic_DNA"/>
</dbReference>
<protein>
    <submittedName>
        <fullName evidence="1">Uncharacterized protein</fullName>
    </submittedName>
</protein>
<name>A0ABX8YGE2_ANETH</name>
<dbReference type="RefSeq" id="WP_220561141.1">
    <property type="nucleotide sequence ID" value="NZ_CP080765.1"/>
</dbReference>
<accession>A0ABX8YGE2</accession>